<reference evidence="1" key="1">
    <citation type="journal article" date="2021" name="New Phytol.">
        <title>Evolutionary innovations through gain and loss of genes in the ectomycorrhizal Boletales.</title>
        <authorList>
            <person name="Wu G."/>
            <person name="Miyauchi S."/>
            <person name="Morin E."/>
            <person name="Kuo A."/>
            <person name="Drula E."/>
            <person name="Varga T."/>
            <person name="Kohler A."/>
            <person name="Feng B."/>
            <person name="Cao Y."/>
            <person name="Lipzen A."/>
            <person name="Daum C."/>
            <person name="Hundley H."/>
            <person name="Pangilinan J."/>
            <person name="Johnson J."/>
            <person name="Barry K."/>
            <person name="LaButti K."/>
            <person name="Ng V."/>
            <person name="Ahrendt S."/>
            <person name="Min B."/>
            <person name="Choi I.G."/>
            <person name="Park H."/>
            <person name="Plett J.M."/>
            <person name="Magnuson J."/>
            <person name="Spatafora J.W."/>
            <person name="Nagy L.G."/>
            <person name="Henrissat B."/>
            <person name="Grigoriev I.V."/>
            <person name="Yang Z.L."/>
            <person name="Xu J."/>
            <person name="Martin F.M."/>
        </authorList>
    </citation>
    <scope>NUCLEOTIDE SEQUENCE</scope>
    <source>
        <strain evidence="1">ATCC 28755</strain>
    </source>
</reference>
<keyword evidence="2" id="KW-1185">Reference proteome</keyword>
<proteinExistence type="predicted"/>
<protein>
    <submittedName>
        <fullName evidence="1">Uncharacterized protein</fullName>
    </submittedName>
</protein>
<sequence>HSGHLPQRPQIYTAVLVFVTRRLALSYNFSRRQILTSIHDKSEAWTGIGAALSGLWDQTKIKTSMGASIAVT</sequence>
<comment type="caution">
    <text evidence="1">The sequence shown here is derived from an EMBL/GenBank/DDBJ whole genome shotgun (WGS) entry which is preliminary data.</text>
</comment>
<evidence type="ECO:0000313" key="1">
    <source>
        <dbReference type="EMBL" id="KAH7903529.1"/>
    </source>
</evidence>
<dbReference type="EMBL" id="MU268910">
    <property type="protein sequence ID" value="KAH7903529.1"/>
    <property type="molecule type" value="Genomic_DNA"/>
</dbReference>
<organism evidence="1 2">
    <name type="scientific">Hygrophoropsis aurantiaca</name>
    <dbReference type="NCBI Taxonomy" id="72124"/>
    <lineage>
        <taxon>Eukaryota</taxon>
        <taxon>Fungi</taxon>
        <taxon>Dikarya</taxon>
        <taxon>Basidiomycota</taxon>
        <taxon>Agaricomycotina</taxon>
        <taxon>Agaricomycetes</taxon>
        <taxon>Agaricomycetidae</taxon>
        <taxon>Boletales</taxon>
        <taxon>Coniophorineae</taxon>
        <taxon>Hygrophoropsidaceae</taxon>
        <taxon>Hygrophoropsis</taxon>
    </lineage>
</organism>
<feature type="non-terminal residue" evidence="1">
    <location>
        <position position="1"/>
    </location>
</feature>
<feature type="non-terminal residue" evidence="1">
    <location>
        <position position="72"/>
    </location>
</feature>
<dbReference type="Proteomes" id="UP000790377">
    <property type="component" value="Unassembled WGS sequence"/>
</dbReference>
<gene>
    <name evidence="1" type="ORF">BJ138DRAFT_968007</name>
</gene>
<evidence type="ECO:0000313" key="2">
    <source>
        <dbReference type="Proteomes" id="UP000790377"/>
    </source>
</evidence>
<accession>A0ACB7ZS75</accession>
<name>A0ACB7ZS75_9AGAM</name>